<dbReference type="GO" id="GO:0071942">
    <property type="term" value="C:XPC complex"/>
    <property type="evidence" value="ECO:0007669"/>
    <property type="project" value="TreeGrafter"/>
</dbReference>
<dbReference type="Proteomes" id="UP000799778">
    <property type="component" value="Unassembled WGS sequence"/>
</dbReference>
<comment type="similarity">
    <text evidence="2">Belongs to the XPC family.</text>
</comment>
<evidence type="ECO:0000259" key="9">
    <source>
        <dbReference type="SMART" id="SM01032"/>
    </source>
</evidence>
<feature type="compositionally biased region" description="Low complexity" evidence="6">
    <location>
        <begin position="11"/>
        <end position="21"/>
    </location>
</feature>
<dbReference type="GO" id="GO:0005737">
    <property type="term" value="C:cytoplasm"/>
    <property type="evidence" value="ECO:0007669"/>
    <property type="project" value="TreeGrafter"/>
</dbReference>
<dbReference type="GO" id="GO:0003697">
    <property type="term" value="F:single-stranded DNA binding"/>
    <property type="evidence" value="ECO:0007669"/>
    <property type="project" value="TreeGrafter"/>
</dbReference>
<dbReference type="Gene3D" id="2.20.20.110">
    <property type="entry name" value="Rad4, beta-hairpin domain BHD1"/>
    <property type="match status" value="1"/>
</dbReference>
<dbReference type="RefSeq" id="XP_033389111.1">
    <property type="nucleotide sequence ID" value="XM_033523186.1"/>
</dbReference>
<dbReference type="OrthoDB" id="300780at2759"/>
<feature type="region of interest" description="Disordered" evidence="6">
    <location>
        <begin position="354"/>
        <end position="398"/>
    </location>
</feature>
<dbReference type="AlphaFoldDB" id="A0A6A5Y5D6"/>
<dbReference type="InterPro" id="IPR018326">
    <property type="entry name" value="Rad4_beta-hairpin_dom1"/>
</dbReference>
<keyword evidence="11" id="KW-1185">Reference proteome</keyword>
<feature type="region of interest" description="Disordered" evidence="6">
    <location>
        <begin position="1"/>
        <end position="113"/>
    </location>
</feature>
<dbReference type="InterPro" id="IPR018327">
    <property type="entry name" value="BHD_2"/>
</dbReference>
<feature type="region of interest" description="Disordered" evidence="6">
    <location>
        <begin position="127"/>
        <end position="158"/>
    </location>
</feature>
<feature type="compositionally biased region" description="Acidic residues" evidence="6">
    <location>
        <begin position="128"/>
        <end position="158"/>
    </location>
</feature>
<evidence type="ECO:0000259" key="7">
    <source>
        <dbReference type="SMART" id="SM01030"/>
    </source>
</evidence>
<feature type="compositionally biased region" description="Basic residues" evidence="6">
    <location>
        <begin position="1"/>
        <end position="10"/>
    </location>
</feature>
<feature type="domain" description="Rad4 beta-hairpin" evidence="7">
    <location>
        <begin position="535"/>
        <end position="593"/>
    </location>
</feature>
<dbReference type="GeneID" id="54280583"/>
<dbReference type="InterPro" id="IPR038765">
    <property type="entry name" value="Papain-like_cys_pep_sf"/>
</dbReference>
<feature type="compositionally biased region" description="Polar residues" evidence="6">
    <location>
        <begin position="100"/>
        <end position="113"/>
    </location>
</feature>
<dbReference type="PANTHER" id="PTHR12135">
    <property type="entry name" value="DNA REPAIR PROTEIN XP-C / RAD4"/>
    <property type="match status" value="1"/>
</dbReference>
<dbReference type="GO" id="GO:0006289">
    <property type="term" value="P:nucleotide-excision repair"/>
    <property type="evidence" value="ECO:0007669"/>
    <property type="project" value="InterPro"/>
</dbReference>
<dbReference type="Pfam" id="PF03835">
    <property type="entry name" value="Rad4"/>
    <property type="match status" value="1"/>
</dbReference>
<dbReference type="SMART" id="SM01030">
    <property type="entry name" value="BHD_1"/>
    <property type="match status" value="1"/>
</dbReference>
<evidence type="ECO:0000256" key="3">
    <source>
        <dbReference type="ARBA" id="ARBA00022763"/>
    </source>
</evidence>
<organism evidence="10 11">
    <name type="scientific">Aaosphaeria arxii CBS 175.79</name>
    <dbReference type="NCBI Taxonomy" id="1450172"/>
    <lineage>
        <taxon>Eukaryota</taxon>
        <taxon>Fungi</taxon>
        <taxon>Dikarya</taxon>
        <taxon>Ascomycota</taxon>
        <taxon>Pezizomycotina</taxon>
        <taxon>Dothideomycetes</taxon>
        <taxon>Pleosporomycetidae</taxon>
        <taxon>Pleosporales</taxon>
        <taxon>Pleosporales incertae sedis</taxon>
        <taxon>Aaosphaeria</taxon>
    </lineage>
</organism>
<dbReference type="InterPro" id="IPR042488">
    <property type="entry name" value="Rad4_BHD3_sf"/>
</dbReference>
<accession>A0A6A5Y5D6</accession>
<feature type="compositionally biased region" description="Acidic residues" evidence="6">
    <location>
        <begin position="980"/>
        <end position="996"/>
    </location>
</feature>
<dbReference type="Gene3D" id="3.30.70.2460">
    <property type="entry name" value="Rad4, beta-hairpin domain BHD3"/>
    <property type="match status" value="1"/>
</dbReference>
<feature type="domain" description="Rad4 beta-hairpin" evidence="9">
    <location>
        <begin position="665"/>
        <end position="739"/>
    </location>
</feature>
<dbReference type="InterPro" id="IPR004583">
    <property type="entry name" value="DNA_repair_Rad4"/>
</dbReference>
<keyword evidence="5" id="KW-0539">Nucleus</keyword>
<dbReference type="InterPro" id="IPR018325">
    <property type="entry name" value="Rad4/PNGase_transGLS-fold"/>
</dbReference>
<dbReference type="Pfam" id="PF10404">
    <property type="entry name" value="BHD_2"/>
    <property type="match status" value="1"/>
</dbReference>
<dbReference type="Pfam" id="PF10405">
    <property type="entry name" value="BHD_3"/>
    <property type="match status" value="1"/>
</dbReference>
<dbReference type="InterPro" id="IPR036985">
    <property type="entry name" value="Transglutaminase-like_sf"/>
</dbReference>
<dbReference type="GO" id="GO:0006298">
    <property type="term" value="P:mismatch repair"/>
    <property type="evidence" value="ECO:0007669"/>
    <property type="project" value="TreeGrafter"/>
</dbReference>
<comment type="subcellular location">
    <subcellularLocation>
        <location evidence="1">Nucleus</location>
    </subcellularLocation>
</comment>
<dbReference type="SMART" id="SM01032">
    <property type="entry name" value="BHD_3"/>
    <property type="match status" value="1"/>
</dbReference>
<dbReference type="Gene3D" id="3.90.260.10">
    <property type="entry name" value="Transglutaminase-like"/>
    <property type="match status" value="1"/>
</dbReference>
<feature type="region of interest" description="Disordered" evidence="6">
    <location>
        <begin position="613"/>
        <end position="634"/>
    </location>
</feature>
<feature type="region of interest" description="Disordered" evidence="6">
    <location>
        <begin position="852"/>
        <end position="996"/>
    </location>
</feature>
<evidence type="ECO:0000256" key="4">
    <source>
        <dbReference type="ARBA" id="ARBA00023204"/>
    </source>
</evidence>
<dbReference type="PANTHER" id="PTHR12135:SF0">
    <property type="entry name" value="DNA REPAIR PROTEIN COMPLEMENTING XP-C CELLS"/>
    <property type="match status" value="1"/>
</dbReference>
<sequence>MGAPRGRLHKAPSTATSVATRRSSRRQRPPQEEEEEAEAGYVSVYQELLSESTSSKAAGPEEDSKPLKKRKTIHPPPQKELSPDPEKQTEVVPVVEADVESQSAQHNWSTRSNISVQDAGKRILQTVEDSDESDDSDQEWEDALDQGDANDDDEDPEDVVPEVGDLSITIGGDKGKDIAPKRKVRRRGITSIDKKLRLDIHMMHVLCLLYHVHRRNAWCNDSRVQAKLRKILPSGALAKFVPMPEYSQYQASKQFLEGLRDLRSWWTNRFSVTALGMQKPRWADVDSEVQSFTDFSDLDEPMELEEFRKAAVALQGSQDIGAQLFCALLRGIGVEARLVCSLQCLPFASAAQVSSPQKTSPNNVLRLDPYNREQSSPTKPKPKPVSSRSKRPSRLERALGERHRSIGLGVAPKQKKKYHTAFPVYWIEVFNSAQQRWVAVDPLSTFTVDKPDKLEPPLNFSQNSLVYTIAFEEDSSARDVTRRYAKAYNAKTRKFRIDCSEVGAKWWRRALKPFRRRTVLDRDQVEEAALARREAGEGIPKNVQDFKNHPIYVLERHLRHNEVIHPMHSVGKVNVGTSMNPKMESIYRRKEVHLVRSADKWYRLGRDVIGGEQPLKHAKPRKGARRSVPPDEGFEDQIQDELGAALYAEFQTELYIPPPVVGGRVPRNVYGNLDLYVPSMVPEGGTHIRHKLAAKAARIVGVDYAEAVTGFNFKGRHGTAVVQGVVVAQEYQDAVEAVIRGMEYAQEEAEEALRTSESLRLWRRFYLGLKIAQRVNAIEIDGETGPTINVQAEIEKQDKAITEQQLAGGFFMDDAEGPAASPPPVRRHYRRVVDEDEDEDEEMMPADMMSRNQSSAYTPNHDMNSGGFISEHQSSSLHTRSPKTARAVPGGESVDNSAGNDMSGGFIPEDDAIPGGFIPEDEAMSGGFIPEDNHMSGGFIPEDDGVSGGFVREPSSHQNITSPLPHPASTPSEAGSLMSEDPDDEDAEPDWLLDAT</sequence>
<dbReference type="SMART" id="SM01031">
    <property type="entry name" value="BHD_2"/>
    <property type="match status" value="1"/>
</dbReference>
<evidence type="ECO:0000256" key="1">
    <source>
        <dbReference type="ARBA" id="ARBA00004123"/>
    </source>
</evidence>
<dbReference type="InterPro" id="IPR018328">
    <property type="entry name" value="Rad4_beta-hairpin_dom3"/>
</dbReference>
<protein>
    <submittedName>
        <fullName evidence="10">Rad4-domain-containing protein</fullName>
    </submittedName>
</protein>
<evidence type="ECO:0000256" key="6">
    <source>
        <dbReference type="SAM" id="MobiDB-lite"/>
    </source>
</evidence>
<reference evidence="10" key="1">
    <citation type="journal article" date="2020" name="Stud. Mycol.">
        <title>101 Dothideomycetes genomes: a test case for predicting lifestyles and emergence of pathogens.</title>
        <authorList>
            <person name="Haridas S."/>
            <person name="Albert R."/>
            <person name="Binder M."/>
            <person name="Bloem J."/>
            <person name="Labutti K."/>
            <person name="Salamov A."/>
            <person name="Andreopoulos B."/>
            <person name="Baker S."/>
            <person name="Barry K."/>
            <person name="Bills G."/>
            <person name="Bluhm B."/>
            <person name="Cannon C."/>
            <person name="Castanera R."/>
            <person name="Culley D."/>
            <person name="Daum C."/>
            <person name="Ezra D."/>
            <person name="Gonzalez J."/>
            <person name="Henrissat B."/>
            <person name="Kuo A."/>
            <person name="Liang C."/>
            <person name="Lipzen A."/>
            <person name="Lutzoni F."/>
            <person name="Magnuson J."/>
            <person name="Mondo S."/>
            <person name="Nolan M."/>
            <person name="Ohm R."/>
            <person name="Pangilinan J."/>
            <person name="Park H.-J."/>
            <person name="Ramirez L."/>
            <person name="Alfaro M."/>
            <person name="Sun H."/>
            <person name="Tritt A."/>
            <person name="Yoshinaga Y."/>
            <person name="Zwiers L.-H."/>
            <person name="Turgeon B."/>
            <person name="Goodwin S."/>
            <person name="Spatafora J."/>
            <person name="Crous P."/>
            <person name="Grigoriev I."/>
        </authorList>
    </citation>
    <scope>NUCLEOTIDE SEQUENCE</scope>
    <source>
        <strain evidence="10">CBS 175.79</strain>
    </source>
</reference>
<dbReference type="SUPFAM" id="SSF54001">
    <property type="entry name" value="Cysteine proteinases"/>
    <property type="match status" value="1"/>
</dbReference>
<name>A0A6A5Y5D6_9PLEO</name>
<evidence type="ECO:0000313" key="11">
    <source>
        <dbReference type="Proteomes" id="UP000799778"/>
    </source>
</evidence>
<evidence type="ECO:0000256" key="2">
    <source>
        <dbReference type="ARBA" id="ARBA00009525"/>
    </source>
</evidence>
<dbReference type="GO" id="GO:0000111">
    <property type="term" value="C:nucleotide-excision repair factor 2 complex"/>
    <property type="evidence" value="ECO:0007669"/>
    <property type="project" value="TreeGrafter"/>
</dbReference>
<keyword evidence="3" id="KW-0227">DNA damage</keyword>
<keyword evidence="4" id="KW-0234">DNA repair</keyword>
<proteinExistence type="inferred from homology"/>
<evidence type="ECO:0000259" key="8">
    <source>
        <dbReference type="SMART" id="SM01031"/>
    </source>
</evidence>
<dbReference type="GO" id="GO:0003684">
    <property type="term" value="F:damaged DNA binding"/>
    <property type="evidence" value="ECO:0007669"/>
    <property type="project" value="InterPro"/>
</dbReference>
<feature type="compositionally biased region" description="Polar residues" evidence="6">
    <location>
        <begin position="852"/>
        <end position="863"/>
    </location>
</feature>
<evidence type="ECO:0000256" key="5">
    <source>
        <dbReference type="ARBA" id="ARBA00023242"/>
    </source>
</evidence>
<dbReference type="Gene3D" id="3.30.60.290">
    <property type="entry name" value="Rad4, beta-hairpin domain BHD2"/>
    <property type="match status" value="1"/>
</dbReference>
<gene>
    <name evidence="10" type="ORF">BU24DRAFT_339550</name>
</gene>
<feature type="compositionally biased region" description="Basic residues" evidence="6">
    <location>
        <begin position="616"/>
        <end position="625"/>
    </location>
</feature>
<feature type="domain" description="Rad4 beta-hairpin" evidence="8">
    <location>
        <begin position="595"/>
        <end position="658"/>
    </location>
</feature>
<evidence type="ECO:0000313" key="10">
    <source>
        <dbReference type="EMBL" id="KAF2020772.1"/>
    </source>
</evidence>
<feature type="compositionally biased region" description="Polar residues" evidence="6">
    <location>
        <begin position="354"/>
        <end position="363"/>
    </location>
</feature>
<dbReference type="EMBL" id="ML978066">
    <property type="protein sequence ID" value="KAF2020772.1"/>
    <property type="molecule type" value="Genomic_DNA"/>
</dbReference>
<dbReference type="Pfam" id="PF10403">
    <property type="entry name" value="BHD_1"/>
    <property type="match status" value="1"/>
</dbReference>